<evidence type="ECO:0000313" key="2">
    <source>
        <dbReference type="Proteomes" id="UP000322234"/>
    </source>
</evidence>
<gene>
    <name evidence="1" type="ORF">E5288_WYG020622</name>
</gene>
<reference evidence="1" key="1">
    <citation type="submission" date="2019-10" db="EMBL/GenBank/DDBJ databases">
        <title>The sequence and de novo assembly of the wild yak genome.</title>
        <authorList>
            <person name="Liu Y."/>
        </authorList>
    </citation>
    <scope>NUCLEOTIDE SEQUENCE [LARGE SCALE GENOMIC DNA]</scope>
    <source>
        <strain evidence="1">WY2019</strain>
    </source>
</reference>
<accession>A0A6B0R2Z1</accession>
<organism evidence="1 2">
    <name type="scientific">Bos mutus</name>
    <name type="common">wild yak</name>
    <dbReference type="NCBI Taxonomy" id="72004"/>
    <lineage>
        <taxon>Eukaryota</taxon>
        <taxon>Metazoa</taxon>
        <taxon>Chordata</taxon>
        <taxon>Craniata</taxon>
        <taxon>Vertebrata</taxon>
        <taxon>Euteleostomi</taxon>
        <taxon>Mammalia</taxon>
        <taxon>Eutheria</taxon>
        <taxon>Laurasiatheria</taxon>
        <taxon>Artiodactyla</taxon>
        <taxon>Ruminantia</taxon>
        <taxon>Pecora</taxon>
        <taxon>Bovidae</taxon>
        <taxon>Bovinae</taxon>
        <taxon>Bos</taxon>
    </lineage>
</organism>
<sequence length="87" mass="10077">MRYFCCLGEDGGTSTQEEQRVRCTGDIRKERSSELQLHTQLRLDMLMFTVRCALPGGDQQRREPKQRAELKIIQRSAHATDLTQKQP</sequence>
<dbReference type="EMBL" id="VBQZ03000021">
    <property type="protein sequence ID" value="MXQ84529.1"/>
    <property type="molecule type" value="Genomic_DNA"/>
</dbReference>
<name>A0A6B0R2Z1_9CETA</name>
<proteinExistence type="predicted"/>
<dbReference type="Proteomes" id="UP000322234">
    <property type="component" value="Unassembled WGS sequence"/>
</dbReference>
<keyword evidence="2" id="KW-1185">Reference proteome</keyword>
<dbReference type="AlphaFoldDB" id="A0A6B0R2Z1"/>
<comment type="caution">
    <text evidence="1">The sequence shown here is derived from an EMBL/GenBank/DDBJ whole genome shotgun (WGS) entry which is preliminary data.</text>
</comment>
<protein>
    <submittedName>
        <fullName evidence="1">Uncharacterized protein</fullName>
    </submittedName>
</protein>
<evidence type="ECO:0000313" key="1">
    <source>
        <dbReference type="EMBL" id="MXQ84529.1"/>
    </source>
</evidence>